<evidence type="ECO:0000256" key="3">
    <source>
        <dbReference type="SAM" id="Phobius"/>
    </source>
</evidence>
<protein>
    <submittedName>
        <fullName evidence="4">Multidrug/Oligosaccharidyl-lipid/Polysaccharide (MOP) Flippase Superfamily</fullName>
    </submittedName>
</protein>
<dbReference type="EMBL" id="JNBS01002795">
    <property type="protein sequence ID" value="OQR89262.1"/>
    <property type="molecule type" value="Genomic_DNA"/>
</dbReference>
<keyword evidence="5" id="KW-1185">Reference proteome</keyword>
<feature type="transmembrane region" description="Helical" evidence="3">
    <location>
        <begin position="412"/>
        <end position="433"/>
    </location>
</feature>
<dbReference type="InterPro" id="IPR050222">
    <property type="entry name" value="MATE_MdtK"/>
</dbReference>
<feature type="transmembrane region" description="Helical" evidence="3">
    <location>
        <begin position="327"/>
        <end position="350"/>
    </location>
</feature>
<dbReference type="AlphaFoldDB" id="A0A1V9YU26"/>
<keyword evidence="2" id="KW-0813">Transport</keyword>
<feature type="transmembrane region" description="Helical" evidence="3">
    <location>
        <begin position="245"/>
        <end position="270"/>
    </location>
</feature>
<feature type="transmembrane region" description="Helical" evidence="3">
    <location>
        <begin position="514"/>
        <end position="536"/>
    </location>
</feature>
<feature type="transmembrane region" description="Helical" evidence="3">
    <location>
        <begin position="453"/>
        <end position="472"/>
    </location>
</feature>
<evidence type="ECO:0000256" key="1">
    <source>
        <dbReference type="ARBA" id="ARBA00010199"/>
    </source>
</evidence>
<dbReference type="GO" id="GO:0042910">
    <property type="term" value="F:xenobiotic transmembrane transporter activity"/>
    <property type="evidence" value="ECO:0007669"/>
    <property type="project" value="InterPro"/>
</dbReference>
<comment type="caution">
    <text evidence="4">The sequence shown here is derived from an EMBL/GenBank/DDBJ whole genome shotgun (WGS) entry which is preliminary data.</text>
</comment>
<accession>A0A1V9YU26</accession>
<keyword evidence="3" id="KW-0472">Membrane</keyword>
<sequence length="575" mass="62899">MYAIRSYYARGVPAIGLKAFGLPGCALATTITHYTRTITFALYMFRYKQYHATSWPWNWSFLNLRLYFVPLVKVGGPMIVGQFVENWQLQTMAIFAAMTSEVALGANNSMMELIFFLTSPIYGMIDGGSTRMGMHLGAGNAQAARATSGLVFWCIFGLSLLIVIPWFCASGFVGKIFSNDAQVIAMMASISTLAAAGYIIMSLFYYAMATLQAQARTLPIMSSFLIGAWLVGVPSAYIFGFQVQLGLLGIWIGMAVGYLVTTVLGVYFTFKSNWEQEAKKAAARSKSCGTEDTEFIVVEVAPKSTVTRLPMLVIDVTPKELDTPTPIFLSTVYLMPMVKVGGPMVIGQLVENLQLQTISLFAAMTSEGALGANNAMLELFLFLSSPIFGLIDGGSTRISMYLGAGKAQSAKLSSYVVFCCMLGTTILIAIPWLCARTLIGTMFSSDPTISDSLTSISTLAASGYVVMSFFYYSMATLQAQARTIPIMISFLIGAWIVGVPMAYVFGFVLKLGLFGIWMGLCLGYLITTLFGTYFTYKSNWIDEAEKAVARSKVSMRDEAEPFLLDKSNEYLPEEF</sequence>
<reference evidence="4 5" key="1">
    <citation type="journal article" date="2014" name="Genome Biol. Evol.">
        <title>The secreted proteins of Achlya hypogyna and Thraustotheca clavata identify the ancestral oomycete secretome and reveal gene acquisitions by horizontal gene transfer.</title>
        <authorList>
            <person name="Misner I."/>
            <person name="Blouin N."/>
            <person name="Leonard G."/>
            <person name="Richards T.A."/>
            <person name="Lane C.E."/>
        </authorList>
    </citation>
    <scope>NUCLEOTIDE SEQUENCE [LARGE SCALE GENOMIC DNA]</scope>
    <source>
        <strain evidence="4 5">ATCC 34112</strain>
    </source>
</reference>
<evidence type="ECO:0000256" key="2">
    <source>
        <dbReference type="ARBA" id="ARBA00022448"/>
    </source>
</evidence>
<dbReference type="GO" id="GO:0005886">
    <property type="term" value="C:plasma membrane"/>
    <property type="evidence" value="ECO:0007669"/>
    <property type="project" value="TreeGrafter"/>
</dbReference>
<evidence type="ECO:0000313" key="5">
    <source>
        <dbReference type="Proteomes" id="UP000243217"/>
    </source>
</evidence>
<keyword evidence="3" id="KW-0812">Transmembrane</keyword>
<organism evidence="4 5">
    <name type="scientific">Thraustotheca clavata</name>
    <dbReference type="NCBI Taxonomy" id="74557"/>
    <lineage>
        <taxon>Eukaryota</taxon>
        <taxon>Sar</taxon>
        <taxon>Stramenopiles</taxon>
        <taxon>Oomycota</taxon>
        <taxon>Saprolegniomycetes</taxon>
        <taxon>Saprolegniales</taxon>
        <taxon>Achlyaceae</taxon>
        <taxon>Thraustotheca</taxon>
    </lineage>
</organism>
<feature type="transmembrane region" description="Helical" evidence="3">
    <location>
        <begin position="150"/>
        <end position="177"/>
    </location>
</feature>
<evidence type="ECO:0000313" key="4">
    <source>
        <dbReference type="EMBL" id="OQR89262.1"/>
    </source>
</evidence>
<feature type="transmembrane region" description="Helical" evidence="3">
    <location>
        <begin position="183"/>
        <end position="206"/>
    </location>
</feature>
<dbReference type="Proteomes" id="UP000243217">
    <property type="component" value="Unassembled WGS sequence"/>
</dbReference>
<dbReference type="Pfam" id="PF01554">
    <property type="entry name" value="MatE"/>
    <property type="match status" value="2"/>
</dbReference>
<feature type="transmembrane region" description="Helical" evidence="3">
    <location>
        <begin position="370"/>
        <end position="391"/>
    </location>
</feature>
<dbReference type="InterPro" id="IPR002528">
    <property type="entry name" value="MATE_fam"/>
</dbReference>
<keyword evidence="3" id="KW-1133">Transmembrane helix</keyword>
<dbReference type="PANTHER" id="PTHR43298:SF2">
    <property type="entry name" value="FMN_FAD EXPORTER YEEO-RELATED"/>
    <property type="match status" value="1"/>
</dbReference>
<dbReference type="GO" id="GO:0015297">
    <property type="term" value="F:antiporter activity"/>
    <property type="evidence" value="ECO:0007669"/>
    <property type="project" value="InterPro"/>
</dbReference>
<dbReference type="STRING" id="74557.A0A1V9YU26"/>
<proteinExistence type="inferred from homology"/>
<feature type="transmembrane region" description="Helical" evidence="3">
    <location>
        <begin position="218"/>
        <end position="239"/>
    </location>
</feature>
<feature type="transmembrane region" description="Helical" evidence="3">
    <location>
        <begin position="484"/>
        <end position="508"/>
    </location>
</feature>
<comment type="similarity">
    <text evidence="1">Belongs to the multi antimicrobial extrusion (MATE) (TC 2.A.66.1) family.</text>
</comment>
<gene>
    <name evidence="4" type="ORF">THRCLA_09824</name>
</gene>
<name>A0A1V9YU26_9STRA</name>
<dbReference type="OrthoDB" id="2126698at2759"/>
<dbReference type="PANTHER" id="PTHR43298">
    <property type="entry name" value="MULTIDRUG RESISTANCE PROTEIN NORM-RELATED"/>
    <property type="match status" value="1"/>
</dbReference>